<evidence type="ECO:0000313" key="2">
    <source>
        <dbReference type="EMBL" id="CAK9201310.1"/>
    </source>
</evidence>
<dbReference type="Proteomes" id="UP001497512">
    <property type="component" value="Chromosome 13"/>
</dbReference>
<organism evidence="2 3">
    <name type="scientific">Sphagnum troendelagicum</name>
    <dbReference type="NCBI Taxonomy" id="128251"/>
    <lineage>
        <taxon>Eukaryota</taxon>
        <taxon>Viridiplantae</taxon>
        <taxon>Streptophyta</taxon>
        <taxon>Embryophyta</taxon>
        <taxon>Bryophyta</taxon>
        <taxon>Sphagnophytina</taxon>
        <taxon>Sphagnopsida</taxon>
        <taxon>Sphagnales</taxon>
        <taxon>Sphagnaceae</taxon>
        <taxon>Sphagnum</taxon>
    </lineage>
</organism>
<protein>
    <recommendedName>
        <fullName evidence="1">E3 ubiquitin-protein ligase</fullName>
        <ecNumber evidence="1">2.3.2.27</ecNumber>
    </recommendedName>
</protein>
<name>A0ABP0TNU0_9BRYO</name>
<dbReference type="EC" id="2.3.2.27" evidence="1"/>
<evidence type="ECO:0000256" key="1">
    <source>
        <dbReference type="RuleBase" id="RU366018"/>
    </source>
</evidence>
<comment type="pathway">
    <text evidence="1">Protein modification; protein ubiquitination.</text>
</comment>
<dbReference type="PANTHER" id="PTHR21497:SF53">
    <property type="entry name" value="E3 UBIQUITIN-PROTEIN LIGASE PRT6"/>
    <property type="match status" value="1"/>
</dbReference>
<dbReference type="EMBL" id="OZ019905">
    <property type="protein sequence ID" value="CAK9201310.1"/>
    <property type="molecule type" value="Genomic_DNA"/>
</dbReference>
<keyword evidence="1" id="KW-0479">Metal-binding</keyword>
<sequence length="197" mass="21986">MPRTGKGLASLACIVQGMYPGHMGTDIGHRSGYQSGLWWFSRGLNQRVVEPAKDVSWAGVRQLFEDNEWPAVDYDVSKQEAWMWHHNSYSASELCDLYHTVHCVELDFFLLQCCSVTAPPEEFVEQIQAHFGLTDCVSLVLQCPNEYGILSNFNHFQGLLFCTLECEAQVCNRLQEVSTTALLETAIGAAVGDSDDS</sequence>
<keyword evidence="1" id="KW-0833">Ubl conjugation pathway</keyword>
<keyword evidence="1" id="KW-0808">Transferase</keyword>
<comment type="function">
    <text evidence="1">Ubiquitin ligase protein which is a component of the N-end rule pathway. Recognizes and binds to proteins bearing specific N-terminal residues that are destabilizing according to the N-end rule, leading to their ubiquitination and subsequent degradation.</text>
</comment>
<proteinExistence type="inferred from homology"/>
<keyword evidence="3" id="KW-1185">Reference proteome</keyword>
<accession>A0ABP0TNU0</accession>
<comment type="similarity">
    <text evidence="1">Belongs to the E3 ubiquitin-protein ligase UBR1-like family.</text>
</comment>
<reference evidence="2" key="1">
    <citation type="submission" date="2024-02" db="EMBL/GenBank/DDBJ databases">
        <authorList>
            <consortium name="ELIXIR-Norway"/>
            <consortium name="Elixir Norway"/>
        </authorList>
    </citation>
    <scope>NUCLEOTIDE SEQUENCE</scope>
</reference>
<dbReference type="InterPro" id="IPR039164">
    <property type="entry name" value="UBR1-like"/>
</dbReference>
<keyword evidence="1" id="KW-0862">Zinc</keyword>
<gene>
    <name evidence="2" type="ORF">CSSPTR1EN2_LOCUS5843</name>
</gene>
<dbReference type="PANTHER" id="PTHR21497">
    <property type="entry name" value="UBIQUITIN LIGASE E3 ALPHA-RELATED"/>
    <property type="match status" value="1"/>
</dbReference>
<comment type="catalytic activity">
    <reaction evidence="1">
        <text>S-ubiquitinyl-[E2 ubiquitin-conjugating enzyme]-L-cysteine + [acceptor protein]-L-lysine = [E2 ubiquitin-conjugating enzyme]-L-cysteine + N(6)-ubiquitinyl-[acceptor protein]-L-lysine.</text>
        <dbReference type="EC" id="2.3.2.27"/>
    </reaction>
</comment>
<keyword evidence="1" id="KW-0863">Zinc-finger</keyword>
<evidence type="ECO:0000313" key="3">
    <source>
        <dbReference type="Proteomes" id="UP001497512"/>
    </source>
</evidence>